<dbReference type="Gene3D" id="2.40.40.10">
    <property type="entry name" value="RlpA-like domain"/>
    <property type="match status" value="1"/>
</dbReference>
<organism evidence="3 4">
    <name type="scientific">Russula ochroleuca</name>
    <dbReference type="NCBI Taxonomy" id="152965"/>
    <lineage>
        <taxon>Eukaryota</taxon>
        <taxon>Fungi</taxon>
        <taxon>Dikarya</taxon>
        <taxon>Basidiomycota</taxon>
        <taxon>Agaricomycotina</taxon>
        <taxon>Agaricomycetes</taxon>
        <taxon>Russulales</taxon>
        <taxon>Russulaceae</taxon>
        <taxon>Russula</taxon>
    </lineage>
</organism>
<reference evidence="3" key="1">
    <citation type="submission" date="2019-10" db="EMBL/GenBank/DDBJ databases">
        <authorList>
            <consortium name="DOE Joint Genome Institute"/>
            <person name="Kuo A."/>
            <person name="Miyauchi S."/>
            <person name="Kiss E."/>
            <person name="Drula E."/>
            <person name="Kohler A."/>
            <person name="Sanchez-Garcia M."/>
            <person name="Andreopoulos B."/>
            <person name="Barry K.W."/>
            <person name="Bonito G."/>
            <person name="Buee M."/>
            <person name="Carver A."/>
            <person name="Chen C."/>
            <person name="Cichocki N."/>
            <person name="Clum A."/>
            <person name="Culley D."/>
            <person name="Crous P.W."/>
            <person name="Fauchery L."/>
            <person name="Girlanda M."/>
            <person name="Hayes R."/>
            <person name="Keri Z."/>
            <person name="LaButti K."/>
            <person name="Lipzen A."/>
            <person name="Lombard V."/>
            <person name="Magnuson J."/>
            <person name="Maillard F."/>
            <person name="Morin E."/>
            <person name="Murat C."/>
            <person name="Nolan M."/>
            <person name="Ohm R."/>
            <person name="Pangilinan J."/>
            <person name="Pereira M."/>
            <person name="Perotto S."/>
            <person name="Peter M."/>
            <person name="Riley R."/>
            <person name="Sitrit Y."/>
            <person name="Stielow B."/>
            <person name="Szollosi G."/>
            <person name="Zifcakova L."/>
            <person name="Stursova M."/>
            <person name="Spatafora J.W."/>
            <person name="Tedersoo L."/>
            <person name="Vaario L.-M."/>
            <person name="Yamada A."/>
            <person name="Yan M."/>
            <person name="Wang P."/>
            <person name="Xu J."/>
            <person name="Bruns T."/>
            <person name="Baldrian P."/>
            <person name="Vilgalys R."/>
            <person name="Henrissat B."/>
            <person name="Grigoriev I.V."/>
            <person name="Hibbett D."/>
            <person name="Nagy L.G."/>
            <person name="Martin F.M."/>
        </authorList>
    </citation>
    <scope>NUCLEOTIDE SEQUENCE</scope>
    <source>
        <strain evidence="3">Prilba</strain>
    </source>
</reference>
<dbReference type="InterPro" id="IPR051477">
    <property type="entry name" value="Expansin_CellWall"/>
</dbReference>
<gene>
    <name evidence="3" type="ORF">DFH94DRAFT_791953</name>
</gene>
<evidence type="ECO:0000256" key="1">
    <source>
        <dbReference type="ARBA" id="ARBA00022729"/>
    </source>
</evidence>
<dbReference type="InterPro" id="IPR036908">
    <property type="entry name" value="RlpA-like_sf"/>
</dbReference>
<dbReference type="Proteomes" id="UP000759537">
    <property type="component" value="Unassembled WGS sequence"/>
</dbReference>
<dbReference type="AlphaFoldDB" id="A0A9P5TCY9"/>
<reference evidence="3" key="2">
    <citation type="journal article" date="2020" name="Nat. Commun.">
        <title>Large-scale genome sequencing of mycorrhizal fungi provides insights into the early evolution of symbiotic traits.</title>
        <authorList>
            <person name="Miyauchi S."/>
            <person name="Kiss E."/>
            <person name="Kuo A."/>
            <person name="Drula E."/>
            <person name="Kohler A."/>
            <person name="Sanchez-Garcia M."/>
            <person name="Morin E."/>
            <person name="Andreopoulos B."/>
            <person name="Barry K.W."/>
            <person name="Bonito G."/>
            <person name="Buee M."/>
            <person name="Carver A."/>
            <person name="Chen C."/>
            <person name="Cichocki N."/>
            <person name="Clum A."/>
            <person name="Culley D."/>
            <person name="Crous P.W."/>
            <person name="Fauchery L."/>
            <person name="Girlanda M."/>
            <person name="Hayes R.D."/>
            <person name="Keri Z."/>
            <person name="LaButti K."/>
            <person name="Lipzen A."/>
            <person name="Lombard V."/>
            <person name="Magnuson J."/>
            <person name="Maillard F."/>
            <person name="Murat C."/>
            <person name="Nolan M."/>
            <person name="Ohm R.A."/>
            <person name="Pangilinan J."/>
            <person name="Pereira M.F."/>
            <person name="Perotto S."/>
            <person name="Peter M."/>
            <person name="Pfister S."/>
            <person name="Riley R."/>
            <person name="Sitrit Y."/>
            <person name="Stielow J.B."/>
            <person name="Szollosi G."/>
            <person name="Zifcakova L."/>
            <person name="Stursova M."/>
            <person name="Spatafora J.W."/>
            <person name="Tedersoo L."/>
            <person name="Vaario L.M."/>
            <person name="Yamada A."/>
            <person name="Yan M."/>
            <person name="Wang P."/>
            <person name="Xu J."/>
            <person name="Bruns T."/>
            <person name="Baldrian P."/>
            <person name="Vilgalys R."/>
            <person name="Dunand C."/>
            <person name="Henrissat B."/>
            <person name="Grigoriev I.V."/>
            <person name="Hibbett D."/>
            <person name="Nagy L.G."/>
            <person name="Martin F.M."/>
        </authorList>
    </citation>
    <scope>NUCLEOTIDE SEQUENCE</scope>
    <source>
        <strain evidence="3">Prilba</strain>
    </source>
</reference>
<dbReference type="EMBL" id="WHVB01000003">
    <property type="protein sequence ID" value="KAF8484952.1"/>
    <property type="molecule type" value="Genomic_DNA"/>
</dbReference>
<sequence length="221" mass="24504">MSRYSWVILVVIFASLNLALASYLPSDQKHPTDTELKYTVVHSLGRGYTFDPRDGWQTVNVSNLSYKYSPRSPSIRSTGKIISQHTSHNSLANKVKDTVKDVFKSSMGQGKPVPVTITWYTGKDLLNPSCWESSVWAPTDNSFVCALTQEGWMSKPKCFQFLELCNGPEKCVFVRVVDSCAGCAKGTSHVDLTKAAFSRLANLDAGVLQVEMRPATEPSNW</sequence>
<name>A0A9P5TCY9_9AGAM</name>
<dbReference type="OrthoDB" id="406505at2759"/>
<evidence type="ECO:0000313" key="3">
    <source>
        <dbReference type="EMBL" id="KAF8484952.1"/>
    </source>
</evidence>
<dbReference type="PANTHER" id="PTHR31836">
    <property type="match status" value="1"/>
</dbReference>
<proteinExistence type="predicted"/>
<feature type="signal peptide" evidence="2">
    <location>
        <begin position="1"/>
        <end position="21"/>
    </location>
</feature>
<protein>
    <submittedName>
        <fullName evidence="3">Expansin family protein</fullName>
    </submittedName>
</protein>
<comment type="caution">
    <text evidence="3">The sequence shown here is derived from an EMBL/GenBank/DDBJ whole genome shotgun (WGS) entry which is preliminary data.</text>
</comment>
<dbReference type="CDD" id="cd22191">
    <property type="entry name" value="DPBB_RlpA_EXP_N-like"/>
    <property type="match status" value="1"/>
</dbReference>
<feature type="chain" id="PRO_5040293471" evidence="2">
    <location>
        <begin position="22"/>
        <end position="221"/>
    </location>
</feature>
<accession>A0A9P5TCY9</accession>
<keyword evidence="4" id="KW-1185">Reference proteome</keyword>
<keyword evidence="1 2" id="KW-0732">Signal</keyword>
<evidence type="ECO:0000256" key="2">
    <source>
        <dbReference type="SAM" id="SignalP"/>
    </source>
</evidence>
<dbReference type="PANTHER" id="PTHR31836:SF22">
    <property type="entry name" value="RLPA-LIKE PROTEIN DOUBLE-PSI BETA-BARREL DOMAIN-CONTAINING PROTEIN"/>
    <property type="match status" value="1"/>
</dbReference>
<evidence type="ECO:0000313" key="4">
    <source>
        <dbReference type="Proteomes" id="UP000759537"/>
    </source>
</evidence>
<dbReference type="SUPFAM" id="SSF50685">
    <property type="entry name" value="Barwin-like endoglucanases"/>
    <property type="match status" value="1"/>
</dbReference>